<protein>
    <submittedName>
        <fullName evidence="1">Uncharacterized protein</fullName>
    </submittedName>
</protein>
<reference evidence="1" key="1">
    <citation type="journal article" date="2019" name="Sci. Rep.">
        <title>Draft genome of Tanacetum cinerariifolium, the natural source of mosquito coil.</title>
        <authorList>
            <person name="Yamashiro T."/>
            <person name="Shiraishi A."/>
            <person name="Satake H."/>
            <person name="Nakayama K."/>
        </authorList>
    </citation>
    <scope>NUCLEOTIDE SEQUENCE</scope>
</reference>
<comment type="caution">
    <text evidence="1">The sequence shown here is derived from an EMBL/GenBank/DDBJ whole genome shotgun (WGS) entry which is preliminary data.</text>
</comment>
<evidence type="ECO:0000313" key="1">
    <source>
        <dbReference type="EMBL" id="GFD08612.1"/>
    </source>
</evidence>
<dbReference type="AlphaFoldDB" id="A0A699TDH4"/>
<gene>
    <name evidence="1" type="ORF">Tci_880581</name>
</gene>
<accession>A0A699TDH4</accession>
<name>A0A699TDH4_TANCI</name>
<sequence>HATIVVDVEHRNAAGQRRGRYPIKILGVGERSHDGASRGESYRARGSAAAAGAAGGLHVNVVVRVCRQAREGNGRRGTRYRGAASRGRNPARHVQLVGYADGMKAKVVHPASSRREEQHLPSRAARASSDIGRILDTGIGEYRGGLSGYRSGVTYFYFQRLRVECRARLVLKLELVALPQRHRDAVGEEPVVGGV</sequence>
<proteinExistence type="predicted"/>
<feature type="non-terminal residue" evidence="1">
    <location>
        <position position="195"/>
    </location>
</feature>
<dbReference type="EMBL" id="BKCJ011239739">
    <property type="protein sequence ID" value="GFD08612.1"/>
    <property type="molecule type" value="Genomic_DNA"/>
</dbReference>
<organism evidence="1">
    <name type="scientific">Tanacetum cinerariifolium</name>
    <name type="common">Dalmatian daisy</name>
    <name type="synonym">Chrysanthemum cinerariifolium</name>
    <dbReference type="NCBI Taxonomy" id="118510"/>
    <lineage>
        <taxon>Eukaryota</taxon>
        <taxon>Viridiplantae</taxon>
        <taxon>Streptophyta</taxon>
        <taxon>Embryophyta</taxon>
        <taxon>Tracheophyta</taxon>
        <taxon>Spermatophyta</taxon>
        <taxon>Magnoliopsida</taxon>
        <taxon>eudicotyledons</taxon>
        <taxon>Gunneridae</taxon>
        <taxon>Pentapetalae</taxon>
        <taxon>asterids</taxon>
        <taxon>campanulids</taxon>
        <taxon>Asterales</taxon>
        <taxon>Asteraceae</taxon>
        <taxon>Asteroideae</taxon>
        <taxon>Anthemideae</taxon>
        <taxon>Anthemidinae</taxon>
        <taxon>Tanacetum</taxon>
    </lineage>
</organism>
<feature type="non-terminal residue" evidence="1">
    <location>
        <position position="1"/>
    </location>
</feature>